<dbReference type="Proteomes" id="UP001055247">
    <property type="component" value="Unassembled WGS sequence"/>
</dbReference>
<dbReference type="GO" id="GO:0035243">
    <property type="term" value="F:protein-arginine omega-N symmetric methyltransferase activity"/>
    <property type="evidence" value="ECO:0007669"/>
    <property type="project" value="TreeGrafter"/>
</dbReference>
<proteinExistence type="predicted"/>
<dbReference type="RefSeq" id="WP_066927600.1">
    <property type="nucleotide sequence ID" value="NZ_BPQO01000021.1"/>
</dbReference>
<reference evidence="3" key="1">
    <citation type="journal article" date="2016" name="Front. Microbiol.">
        <title>Genome Sequence of the Piezophilic, Mesophilic Sulfate-Reducing Bacterium Desulfovibrio indicus J2T.</title>
        <authorList>
            <person name="Cao J."/>
            <person name="Maignien L."/>
            <person name="Shao Z."/>
            <person name="Alain K."/>
            <person name="Jebbar M."/>
        </authorList>
    </citation>
    <scope>NUCLEOTIDE SEQUENCE</scope>
    <source>
        <strain evidence="3">DSM 16372</strain>
    </source>
</reference>
<dbReference type="SUPFAM" id="SSF53335">
    <property type="entry name" value="S-adenosyl-L-methionine-dependent methyltransferases"/>
    <property type="match status" value="1"/>
</dbReference>
<dbReference type="InterPro" id="IPR038375">
    <property type="entry name" value="NDUFAF7_sf"/>
</dbReference>
<evidence type="ECO:0000256" key="1">
    <source>
        <dbReference type="ARBA" id="ARBA00022603"/>
    </source>
</evidence>
<evidence type="ECO:0000313" key="4">
    <source>
        <dbReference type="Proteomes" id="UP001055247"/>
    </source>
</evidence>
<dbReference type="InterPro" id="IPR003788">
    <property type="entry name" value="NDUFAF7"/>
</dbReference>
<protein>
    <recommendedName>
        <fullName evidence="5">ATP synthase subunit beta</fullName>
    </recommendedName>
</protein>
<evidence type="ECO:0000313" key="3">
    <source>
        <dbReference type="EMBL" id="GJD90766.1"/>
    </source>
</evidence>
<evidence type="ECO:0008006" key="5">
    <source>
        <dbReference type="Google" id="ProtNLM"/>
    </source>
</evidence>
<keyword evidence="1" id="KW-0489">Methyltransferase</keyword>
<dbReference type="Gene3D" id="3.40.50.12710">
    <property type="match status" value="1"/>
</dbReference>
<comment type="caution">
    <text evidence="3">The sequence shown here is derived from an EMBL/GenBank/DDBJ whole genome shotgun (WGS) entry which is preliminary data.</text>
</comment>
<accession>A0AAV4ZRS1</accession>
<keyword evidence="4" id="KW-1185">Reference proteome</keyword>
<dbReference type="Pfam" id="PF02636">
    <property type="entry name" value="Methyltransf_28"/>
    <property type="match status" value="1"/>
</dbReference>
<gene>
    <name evidence="3" type="ORF">BHAOGJBA_4308</name>
</gene>
<dbReference type="AlphaFoldDB" id="A0AAV4ZRS1"/>
<dbReference type="InterPro" id="IPR029063">
    <property type="entry name" value="SAM-dependent_MTases_sf"/>
</dbReference>
<dbReference type="PANTHER" id="PTHR12049:SF7">
    <property type="entry name" value="PROTEIN ARGININE METHYLTRANSFERASE NDUFAF7, MITOCHONDRIAL"/>
    <property type="match status" value="1"/>
</dbReference>
<dbReference type="GO" id="GO:0032259">
    <property type="term" value="P:methylation"/>
    <property type="evidence" value="ECO:0007669"/>
    <property type="project" value="UniProtKB-KW"/>
</dbReference>
<dbReference type="PANTHER" id="PTHR12049">
    <property type="entry name" value="PROTEIN ARGININE METHYLTRANSFERASE NDUFAF7, MITOCHONDRIAL"/>
    <property type="match status" value="1"/>
</dbReference>
<name>A0AAV4ZRS1_9HYPH</name>
<dbReference type="EMBL" id="BPQO01000021">
    <property type="protein sequence ID" value="GJD90766.1"/>
    <property type="molecule type" value="Genomic_DNA"/>
</dbReference>
<sequence>MSTPLGAEIAGLIRETGPIGIDRYMALCLGHPVHGYYRTRDPLGARGDFTTAPEISQMFGELLGVWVALVRRRMGAPDDLVLVELGPGRGTLMADALRALRAAAPDARLAVHLVETSPVLRAAQEARLVGADVTWHDGIDTLPPGPAIVIANEFLDCLPARQFARTGRGWCERVVGLVEGRLAFGLAPDPVPEIAAEAPEGALMTLPSAALGLVRALGRRFRAAGGALLAIDYGHVRPGFGDTFQALAGHAFADPLAAPGAADLTVHVDFAALARAAAAEGAAVHGPVTQRDFLLAMGLAERAERLKARAGAEQARAIEAAAARLTDPAERGMGGLFKVLGVADPRLGPLPALAAPEAGAPAPAA</sequence>
<evidence type="ECO:0000256" key="2">
    <source>
        <dbReference type="ARBA" id="ARBA00022679"/>
    </source>
</evidence>
<keyword evidence="2" id="KW-0808">Transferase</keyword>
<reference evidence="3" key="2">
    <citation type="submission" date="2021-08" db="EMBL/GenBank/DDBJ databases">
        <authorList>
            <person name="Tani A."/>
            <person name="Ola A."/>
            <person name="Ogura Y."/>
            <person name="Katsura K."/>
            <person name="Hayashi T."/>
        </authorList>
    </citation>
    <scope>NUCLEOTIDE SEQUENCE</scope>
    <source>
        <strain evidence="3">DSM 16372</strain>
    </source>
</reference>
<organism evidence="3 4">
    <name type="scientific">Methylobacterium hispanicum</name>
    <dbReference type="NCBI Taxonomy" id="270350"/>
    <lineage>
        <taxon>Bacteria</taxon>
        <taxon>Pseudomonadati</taxon>
        <taxon>Pseudomonadota</taxon>
        <taxon>Alphaproteobacteria</taxon>
        <taxon>Hyphomicrobiales</taxon>
        <taxon>Methylobacteriaceae</taxon>
        <taxon>Methylobacterium</taxon>
    </lineage>
</organism>